<reference evidence="6 7" key="1">
    <citation type="submission" date="2017-08" db="EMBL/GenBank/DDBJ databases">
        <title>Aliifodinibius alkalisoli sp. nov., isolated from saline alkaline soil.</title>
        <authorList>
            <person name="Liu D."/>
            <person name="Zhang G."/>
        </authorList>
    </citation>
    <scope>NUCLEOTIDE SEQUENCE [LARGE SCALE GENOMIC DNA]</scope>
    <source>
        <strain evidence="6 7">WN023</strain>
    </source>
</reference>
<comment type="subcellular location">
    <subcellularLocation>
        <location evidence="4">Cytoplasm</location>
    </subcellularLocation>
</comment>
<dbReference type="PANTHER" id="PTHR46509:SF1">
    <property type="entry name" value="PHOSPHOADENOSINE PHOSPHOSULFATE REDUCTASE"/>
    <property type="match status" value="1"/>
</dbReference>
<feature type="binding site" evidence="4">
    <location>
        <position position="112"/>
    </location>
    <ligand>
        <name>[4Fe-4S] cluster</name>
        <dbReference type="ChEBI" id="CHEBI:49883"/>
    </ligand>
</feature>
<dbReference type="NCBIfam" id="TIGR00434">
    <property type="entry name" value="cysH"/>
    <property type="match status" value="1"/>
</dbReference>
<dbReference type="GO" id="GO:0043866">
    <property type="term" value="F:adenylyl-sulfate reductase (thioredoxin) activity"/>
    <property type="evidence" value="ECO:0007669"/>
    <property type="project" value="UniProtKB-EC"/>
</dbReference>
<keyword evidence="4" id="KW-0411">Iron-sulfur</keyword>
<evidence type="ECO:0000256" key="4">
    <source>
        <dbReference type="HAMAP-Rule" id="MF_00063"/>
    </source>
</evidence>
<name>A0A2A2GEI3_9BACT</name>
<dbReference type="GO" id="GO:0005737">
    <property type="term" value="C:cytoplasm"/>
    <property type="evidence" value="ECO:0007669"/>
    <property type="project" value="UniProtKB-SubCell"/>
</dbReference>
<dbReference type="HAMAP" id="MF_00063">
    <property type="entry name" value="CysH"/>
    <property type="match status" value="1"/>
</dbReference>
<dbReference type="GO" id="GO:0019379">
    <property type="term" value="P:sulfate assimilation, phosphoadenylyl sulfate reduction by phosphoadenylyl-sulfate reductase (thioredoxin)"/>
    <property type="evidence" value="ECO:0007669"/>
    <property type="project" value="UniProtKB-UniRule"/>
</dbReference>
<dbReference type="GO" id="GO:0046872">
    <property type="term" value="F:metal ion binding"/>
    <property type="evidence" value="ECO:0007669"/>
    <property type="project" value="UniProtKB-KW"/>
</dbReference>
<proteinExistence type="inferred from homology"/>
<comment type="catalytic activity">
    <reaction evidence="4">
        <text>[thioredoxin]-disulfide + sulfite + AMP + 2 H(+) = adenosine 5'-phosphosulfate + [thioredoxin]-dithiol</text>
        <dbReference type="Rhea" id="RHEA:21976"/>
        <dbReference type="Rhea" id="RHEA-COMP:10698"/>
        <dbReference type="Rhea" id="RHEA-COMP:10700"/>
        <dbReference type="ChEBI" id="CHEBI:15378"/>
        <dbReference type="ChEBI" id="CHEBI:17359"/>
        <dbReference type="ChEBI" id="CHEBI:29950"/>
        <dbReference type="ChEBI" id="CHEBI:50058"/>
        <dbReference type="ChEBI" id="CHEBI:58243"/>
        <dbReference type="ChEBI" id="CHEBI:456215"/>
        <dbReference type="EC" id="1.8.4.10"/>
    </reaction>
</comment>
<dbReference type="SUPFAM" id="SSF52402">
    <property type="entry name" value="Adenine nucleotide alpha hydrolases-like"/>
    <property type="match status" value="1"/>
</dbReference>
<comment type="caution">
    <text evidence="6">The sequence shown here is derived from an EMBL/GenBank/DDBJ whole genome shotgun (WGS) entry which is preliminary data.</text>
</comment>
<dbReference type="InterPro" id="IPR004511">
    <property type="entry name" value="PAPS/APS_Rdtase"/>
</dbReference>
<keyword evidence="4" id="KW-0479">Metal-binding</keyword>
<dbReference type="InterPro" id="IPR002500">
    <property type="entry name" value="PAPS_reduct_dom"/>
</dbReference>
<dbReference type="GO" id="GO:0004604">
    <property type="term" value="F:phosphoadenylyl-sulfate reductase (thioredoxin) activity"/>
    <property type="evidence" value="ECO:0007669"/>
    <property type="project" value="UniProtKB-UniRule"/>
</dbReference>
<evidence type="ECO:0000256" key="1">
    <source>
        <dbReference type="ARBA" id="ARBA00009732"/>
    </source>
</evidence>
<evidence type="ECO:0000313" key="6">
    <source>
        <dbReference type="EMBL" id="PAU95172.1"/>
    </source>
</evidence>
<comment type="function">
    <text evidence="4">Catalyzes the formation of sulfite from adenosine 5'-phosphosulfate (APS) using thioredoxin as an electron donor.</text>
</comment>
<dbReference type="GO" id="GO:0070814">
    <property type="term" value="P:hydrogen sulfide biosynthetic process"/>
    <property type="evidence" value="ECO:0007669"/>
    <property type="project" value="UniProtKB-UniRule"/>
</dbReference>
<dbReference type="Gene3D" id="3.40.50.620">
    <property type="entry name" value="HUPs"/>
    <property type="match status" value="1"/>
</dbReference>
<evidence type="ECO:0000313" key="7">
    <source>
        <dbReference type="Proteomes" id="UP000218831"/>
    </source>
</evidence>
<protein>
    <recommendedName>
        <fullName evidence="4">Adenosine 5'-phosphosulfate reductase</fullName>
        <shortName evidence="4">APS reductase</shortName>
        <ecNumber evidence="4">1.8.4.10</ecNumber>
    </recommendedName>
    <alternativeName>
        <fullName evidence="4">5'-adenylylsulfate reductase</fullName>
    </alternativeName>
    <alternativeName>
        <fullName evidence="4">Thioredoxin-dependent 5'-adenylylsulfate reductase</fullName>
    </alternativeName>
</protein>
<dbReference type="EC" id="1.8.4.10" evidence="4"/>
<organism evidence="6 7">
    <name type="scientific">Fodinibius salipaludis</name>
    <dbReference type="NCBI Taxonomy" id="2032627"/>
    <lineage>
        <taxon>Bacteria</taxon>
        <taxon>Pseudomonadati</taxon>
        <taxon>Balneolota</taxon>
        <taxon>Balneolia</taxon>
        <taxon>Balneolales</taxon>
        <taxon>Balneolaceae</taxon>
        <taxon>Fodinibius</taxon>
    </lineage>
</organism>
<feature type="binding site" evidence="4">
    <location>
        <position position="192"/>
    </location>
    <ligand>
        <name>[4Fe-4S] cluster</name>
        <dbReference type="ChEBI" id="CHEBI:49883"/>
    </ligand>
</feature>
<evidence type="ECO:0000256" key="2">
    <source>
        <dbReference type="ARBA" id="ARBA00023002"/>
    </source>
</evidence>
<comment type="similarity">
    <text evidence="1 4">Belongs to the PAPS reductase family. CysH subfamily.</text>
</comment>
<dbReference type="GO" id="GO:0051539">
    <property type="term" value="F:4 iron, 4 sulfur cluster binding"/>
    <property type="evidence" value="ECO:0007669"/>
    <property type="project" value="UniProtKB-UniRule"/>
</dbReference>
<feature type="domain" description="Phosphoadenosine phosphosulphate reductase" evidence="5">
    <location>
        <begin position="33"/>
        <end position="198"/>
    </location>
</feature>
<dbReference type="Proteomes" id="UP000218831">
    <property type="component" value="Unassembled WGS sequence"/>
</dbReference>
<keyword evidence="7" id="KW-1185">Reference proteome</keyword>
<dbReference type="OrthoDB" id="9794018at2"/>
<dbReference type="Pfam" id="PF01507">
    <property type="entry name" value="PAPS_reduct"/>
    <property type="match status" value="1"/>
</dbReference>
<evidence type="ECO:0000256" key="3">
    <source>
        <dbReference type="ARBA" id="ARBA00024327"/>
    </source>
</evidence>
<dbReference type="InterPro" id="IPR014729">
    <property type="entry name" value="Rossmann-like_a/b/a_fold"/>
</dbReference>
<accession>A0A2A2GEI3</accession>
<sequence>MYLVNKEKINRSLSAKIVDARVAQVFNTFKDVLVTSSFGTTSAVLLHLLSRIKPGCPIYFIDTGYHFEETISYKQRLTRLLDLNVIDLRPDPAEHAHTFKEELWEDNPDKCCDINKVEPLDRVKEKYKVWMSGLIGFQDSHRNSLPIMDDDNELIKFYPLIDWNSSLVEEYIESHGLPEHPLKEEGFDSIGCTHCTSKGEGREGRWSDFSKTECGLHR</sequence>
<dbReference type="PANTHER" id="PTHR46509">
    <property type="entry name" value="PHOSPHOADENOSINE PHOSPHOSULFATE REDUCTASE"/>
    <property type="match status" value="1"/>
</dbReference>
<dbReference type="NCBIfam" id="NF002537">
    <property type="entry name" value="PRK02090.1"/>
    <property type="match status" value="1"/>
</dbReference>
<comment type="pathway">
    <text evidence="3 4">Sulfur metabolism; hydrogen sulfide biosynthesis; sulfite from sulfate.</text>
</comment>
<comment type="cofactor">
    <cofactor evidence="4">
        <name>[4Fe-4S] cluster</name>
        <dbReference type="ChEBI" id="CHEBI:49883"/>
    </cofactor>
    <text evidence="4">Binds 1 [4Fe-4S] cluster per subunit.</text>
</comment>
<gene>
    <name evidence="4" type="primary">cysH</name>
    <name evidence="6" type="ORF">CK503_02955</name>
</gene>
<dbReference type="EMBL" id="NSKE01000002">
    <property type="protein sequence ID" value="PAU95172.1"/>
    <property type="molecule type" value="Genomic_DNA"/>
</dbReference>
<keyword evidence="4" id="KW-0408">Iron</keyword>
<feature type="binding site" evidence="4">
    <location>
        <position position="195"/>
    </location>
    <ligand>
        <name>[4Fe-4S] cluster</name>
        <dbReference type="ChEBI" id="CHEBI:49883"/>
    </ligand>
</feature>
<keyword evidence="4" id="KW-0963">Cytoplasm</keyword>
<dbReference type="PIRSF" id="PIRSF000857">
    <property type="entry name" value="PAPS_reductase"/>
    <property type="match status" value="1"/>
</dbReference>
<evidence type="ECO:0000259" key="5">
    <source>
        <dbReference type="Pfam" id="PF01507"/>
    </source>
</evidence>
<dbReference type="RefSeq" id="WP_095605298.1">
    <property type="nucleotide sequence ID" value="NZ_NSKE01000002.1"/>
</dbReference>
<keyword evidence="2 4" id="KW-0560">Oxidoreductase</keyword>
<feature type="active site" description="Nucleophile; cysteine thiosulfonate intermediate" evidence="4">
    <location>
        <position position="214"/>
    </location>
</feature>
<dbReference type="AlphaFoldDB" id="A0A2A2GEI3"/>
<feature type="binding site" evidence="4">
    <location>
        <position position="111"/>
    </location>
    <ligand>
        <name>[4Fe-4S] cluster</name>
        <dbReference type="ChEBI" id="CHEBI:49883"/>
    </ligand>
</feature>